<evidence type="ECO:0000313" key="2">
    <source>
        <dbReference type="Proteomes" id="UP001589568"/>
    </source>
</evidence>
<organism evidence="1 2">
    <name type="scientific">Nonomuraea salmonea</name>
    <dbReference type="NCBI Taxonomy" id="46181"/>
    <lineage>
        <taxon>Bacteria</taxon>
        <taxon>Bacillati</taxon>
        <taxon>Actinomycetota</taxon>
        <taxon>Actinomycetes</taxon>
        <taxon>Streptosporangiales</taxon>
        <taxon>Streptosporangiaceae</taxon>
        <taxon>Nonomuraea</taxon>
    </lineage>
</organism>
<sequence length="46" mass="4902">MGEPWEVRDGMAKGPGTLAVVLGADQTGSPAHLDLDFVLLVHQEEN</sequence>
<dbReference type="EMBL" id="JBHMCF010000020">
    <property type="protein sequence ID" value="MFB9472178.1"/>
    <property type="molecule type" value="Genomic_DNA"/>
</dbReference>
<reference evidence="1 2" key="1">
    <citation type="submission" date="2024-09" db="EMBL/GenBank/DDBJ databases">
        <authorList>
            <person name="Sun Q."/>
            <person name="Mori K."/>
        </authorList>
    </citation>
    <scope>NUCLEOTIDE SEQUENCE [LARGE SCALE GENOMIC DNA]</scope>
    <source>
        <strain evidence="1 2">JCM 3324</strain>
    </source>
</reference>
<accession>A0ABV5NPE0</accession>
<protein>
    <submittedName>
        <fullName evidence="1">Uncharacterized protein</fullName>
    </submittedName>
</protein>
<evidence type="ECO:0000313" key="1">
    <source>
        <dbReference type="EMBL" id="MFB9472178.1"/>
    </source>
</evidence>
<name>A0ABV5NPE0_9ACTN</name>
<comment type="caution">
    <text evidence="1">The sequence shown here is derived from an EMBL/GenBank/DDBJ whole genome shotgun (WGS) entry which is preliminary data.</text>
</comment>
<proteinExistence type="predicted"/>
<gene>
    <name evidence="1" type="ORF">ACFFR3_21915</name>
</gene>
<dbReference type="RefSeq" id="WP_379483739.1">
    <property type="nucleotide sequence ID" value="NZ_JBHMCF010000020.1"/>
</dbReference>
<dbReference type="Proteomes" id="UP001589568">
    <property type="component" value="Unassembled WGS sequence"/>
</dbReference>
<keyword evidence="2" id="KW-1185">Reference proteome</keyword>